<accession>A0A1S6IM86</accession>
<evidence type="ECO:0000256" key="4">
    <source>
        <dbReference type="ARBA" id="ARBA00023136"/>
    </source>
</evidence>
<feature type="transmembrane region" description="Helical" evidence="5">
    <location>
        <begin position="379"/>
        <end position="397"/>
    </location>
</feature>
<feature type="transmembrane region" description="Helical" evidence="5">
    <location>
        <begin position="219"/>
        <end position="237"/>
    </location>
</feature>
<name>A0A1S6IM86_9LACT</name>
<keyword evidence="3 5" id="KW-1133">Transmembrane helix</keyword>
<evidence type="ECO:0000256" key="2">
    <source>
        <dbReference type="ARBA" id="ARBA00022692"/>
    </source>
</evidence>
<evidence type="ECO:0000256" key="3">
    <source>
        <dbReference type="ARBA" id="ARBA00022989"/>
    </source>
</evidence>
<gene>
    <name evidence="7" type="primary">tuaE</name>
    <name evidence="7" type="ORF">BW727_100254</name>
</gene>
<feature type="transmembrane region" description="Helical" evidence="5">
    <location>
        <begin position="120"/>
        <end position="143"/>
    </location>
</feature>
<reference evidence="7 8" key="1">
    <citation type="journal article" date="2014" name="Int. J. Syst. Evol. Microbiol.">
        <title>Jeotgalibaca dankookensis gen. nov., sp. nov., a member of the family Carnobacteriaceae, isolated from seujeot (Korean traditional food).</title>
        <authorList>
            <person name="Lee D.G."/>
            <person name="Trujillo M.E."/>
            <person name="Kang H."/>
            <person name="Ahn T.Y."/>
        </authorList>
    </citation>
    <scope>NUCLEOTIDE SEQUENCE [LARGE SCALE GENOMIC DNA]</scope>
    <source>
        <strain evidence="7 8">EX-07</strain>
    </source>
</reference>
<sequence>MKKLIAGMVFSVFLGTQILAFNVGIKLSIYRILFLIVVSLFLMMVANNDARLRFYPNKLSHSISLFYGVWFLYSLLSLIWVENIAGWAKANVFIGIGVVSIFFIQLFMNRKRDILTLIKAIVLGTSLHIAIGLVELLTGKYAWASEHFMTKYRPASRHFFTRLPISIYPNENDYATVLLMGSFFILMLLNNAKTFYWKVIYGVLWLLSIFLINQTDSRANVVALVIGFLAMLLAYILPLITKRMVTYVGVLGLGIVSVLLIVSSTVRSQLDFVRDLFSTSTEFGGTSNEIRVNLIRNGFRFLKESFGFGVGAGNIEYLMKHEPPYQTGGISNMHNWWMEILTSYGIFVFAAYLFIYVSLILKAYSYYKTSRERFVRQTSLLIIGYLAAFILSSISSANNIINEWQWLIFGFIIAFYSYCEQREINVKPQVKNLEY</sequence>
<dbReference type="InterPro" id="IPR007016">
    <property type="entry name" value="O-antigen_ligase-rel_domated"/>
</dbReference>
<dbReference type="Proteomes" id="UP000188993">
    <property type="component" value="Chromosome"/>
</dbReference>
<feature type="transmembrane region" description="Helical" evidence="5">
    <location>
        <begin position="174"/>
        <end position="190"/>
    </location>
</feature>
<dbReference type="OrthoDB" id="9255580at2"/>
<protein>
    <submittedName>
        <fullName evidence="7">Teichuronic acid biosynthesis protein TuaE</fullName>
    </submittedName>
</protein>
<proteinExistence type="predicted"/>
<feature type="transmembrane region" description="Helical" evidence="5">
    <location>
        <begin position="30"/>
        <end position="47"/>
    </location>
</feature>
<feature type="domain" description="O-antigen ligase-related" evidence="6">
    <location>
        <begin position="206"/>
        <end position="353"/>
    </location>
</feature>
<keyword evidence="2 5" id="KW-0812">Transmembrane</keyword>
<keyword evidence="8" id="KW-1185">Reference proteome</keyword>
<dbReference type="STRING" id="708126.BW727_100254"/>
<dbReference type="GO" id="GO:0016020">
    <property type="term" value="C:membrane"/>
    <property type="evidence" value="ECO:0007669"/>
    <property type="project" value="UniProtKB-SubCell"/>
</dbReference>
<evidence type="ECO:0000313" key="8">
    <source>
        <dbReference type="Proteomes" id="UP000188993"/>
    </source>
</evidence>
<comment type="subcellular location">
    <subcellularLocation>
        <location evidence="1">Membrane</location>
        <topology evidence="1">Multi-pass membrane protein</topology>
    </subcellularLocation>
</comment>
<dbReference type="InterPro" id="IPR051533">
    <property type="entry name" value="WaaL-like"/>
</dbReference>
<organism evidence="7 8">
    <name type="scientific">Jeotgalibaca dankookensis</name>
    <dbReference type="NCBI Taxonomy" id="708126"/>
    <lineage>
        <taxon>Bacteria</taxon>
        <taxon>Bacillati</taxon>
        <taxon>Bacillota</taxon>
        <taxon>Bacilli</taxon>
        <taxon>Lactobacillales</taxon>
        <taxon>Carnobacteriaceae</taxon>
        <taxon>Jeotgalibaca</taxon>
    </lineage>
</organism>
<dbReference type="AlphaFoldDB" id="A0A1S6IM86"/>
<evidence type="ECO:0000256" key="5">
    <source>
        <dbReference type="SAM" id="Phobius"/>
    </source>
</evidence>
<evidence type="ECO:0000256" key="1">
    <source>
        <dbReference type="ARBA" id="ARBA00004141"/>
    </source>
</evidence>
<dbReference type="PANTHER" id="PTHR37422">
    <property type="entry name" value="TEICHURONIC ACID BIOSYNTHESIS PROTEIN TUAE"/>
    <property type="match status" value="1"/>
</dbReference>
<dbReference type="Pfam" id="PF04932">
    <property type="entry name" value="Wzy_C"/>
    <property type="match status" value="1"/>
</dbReference>
<feature type="transmembrane region" description="Helical" evidence="5">
    <location>
        <begin position="87"/>
        <end position="108"/>
    </location>
</feature>
<evidence type="ECO:0000313" key="7">
    <source>
        <dbReference type="EMBL" id="AQS52662.1"/>
    </source>
</evidence>
<evidence type="ECO:0000259" key="6">
    <source>
        <dbReference type="Pfam" id="PF04932"/>
    </source>
</evidence>
<dbReference type="RefSeq" id="WP_062468081.1">
    <property type="nucleotide sequence ID" value="NZ_BBYN01000005.1"/>
</dbReference>
<feature type="transmembrane region" description="Helical" evidence="5">
    <location>
        <begin position="244"/>
        <end position="266"/>
    </location>
</feature>
<feature type="transmembrane region" description="Helical" evidence="5">
    <location>
        <begin position="403"/>
        <end position="419"/>
    </location>
</feature>
<dbReference type="KEGG" id="jda:BW727_100254"/>
<keyword evidence="4 5" id="KW-0472">Membrane</keyword>
<dbReference type="EMBL" id="CP019728">
    <property type="protein sequence ID" value="AQS52662.1"/>
    <property type="molecule type" value="Genomic_DNA"/>
</dbReference>
<dbReference type="PANTHER" id="PTHR37422:SF23">
    <property type="entry name" value="TEICHURONIC ACID BIOSYNTHESIS PROTEIN TUAE"/>
    <property type="match status" value="1"/>
</dbReference>
<feature type="transmembrane region" description="Helical" evidence="5">
    <location>
        <begin position="195"/>
        <end position="213"/>
    </location>
</feature>
<feature type="transmembrane region" description="Helical" evidence="5">
    <location>
        <begin position="344"/>
        <end position="367"/>
    </location>
</feature>
<feature type="transmembrane region" description="Helical" evidence="5">
    <location>
        <begin position="59"/>
        <end position="81"/>
    </location>
</feature>